<name>A0A5B3GMN9_9BACT</name>
<feature type="chain" id="PRO_5022750034" evidence="1">
    <location>
        <begin position="20"/>
        <end position="647"/>
    </location>
</feature>
<dbReference type="Proteomes" id="UP000322658">
    <property type="component" value="Unassembled WGS sequence"/>
</dbReference>
<evidence type="ECO:0000313" key="3">
    <source>
        <dbReference type="EMBL" id="KAA2375008.1"/>
    </source>
</evidence>
<feature type="signal peptide" evidence="1">
    <location>
        <begin position="1"/>
        <end position="19"/>
    </location>
</feature>
<reference evidence="3 4" key="1">
    <citation type="journal article" date="2019" name="Nat. Med.">
        <title>A library of human gut bacterial isolates paired with longitudinal multiomics data enables mechanistic microbiome research.</title>
        <authorList>
            <person name="Poyet M."/>
            <person name="Groussin M."/>
            <person name="Gibbons S.M."/>
            <person name="Avila-Pacheco J."/>
            <person name="Jiang X."/>
            <person name="Kearney S.M."/>
            <person name="Perrotta A.R."/>
            <person name="Berdy B."/>
            <person name="Zhao S."/>
            <person name="Lieberman T.D."/>
            <person name="Swanson P.K."/>
            <person name="Smith M."/>
            <person name="Roesemann S."/>
            <person name="Alexander J.E."/>
            <person name="Rich S.A."/>
            <person name="Livny J."/>
            <person name="Vlamakis H."/>
            <person name="Clish C."/>
            <person name="Bullock K."/>
            <person name="Deik A."/>
            <person name="Scott J."/>
            <person name="Pierce K.A."/>
            <person name="Xavier R.J."/>
            <person name="Alm E.J."/>
        </authorList>
    </citation>
    <scope>NUCLEOTIDE SEQUENCE [LARGE SCALE GENOMIC DNA]</scope>
    <source>
        <strain evidence="3 4">BIOML-A1</strain>
    </source>
</reference>
<dbReference type="InterPro" id="IPR032594">
    <property type="entry name" value="DUF4906"/>
</dbReference>
<feature type="domain" description="DUF4906" evidence="2">
    <location>
        <begin position="216"/>
        <end position="287"/>
    </location>
</feature>
<proteinExistence type="predicted"/>
<evidence type="ECO:0000256" key="1">
    <source>
        <dbReference type="SAM" id="SignalP"/>
    </source>
</evidence>
<dbReference type="EMBL" id="VVXJ01000020">
    <property type="protein sequence ID" value="KAA2375008.1"/>
    <property type="molecule type" value="Genomic_DNA"/>
</dbReference>
<dbReference type="PROSITE" id="PS51257">
    <property type="entry name" value="PROKAR_LIPOPROTEIN"/>
    <property type="match status" value="1"/>
</dbReference>
<comment type="caution">
    <text evidence="3">The sequence shown here is derived from an EMBL/GenBank/DDBJ whole genome shotgun (WGS) entry which is preliminary data.</text>
</comment>
<sequence length="647" mass="72743">MKKLLIWLPGMLSMLAACTEAVEIPVRAPEKQSPVRVELHLTTEQQQAATRAMDENCIRDVNLYLYGDTEYHFYFPSVSSPLVFNVLPGNYRSYAIAKAGQDLGDKNAFKIQFYETAVDVMESSDAIPMTDRGTLAVDGAGRCTPSSLRVTRSAAKIAYTIEVADAVAPSLRLRSVQFCNLPLTIRPFDSGSISSTVEANYYDGEAMPVGNERRTAGTAYLFENLQGSVDTITDQKDKCPENAPACATYLRILAERSADKALVEYIVYPGENNTSDFNVRRNTWHNLELVIRGENEIDNRVLVYDGLYYGTANCHICTGDQVTFDVTPYRTSRSRNYAYLGIEAGDEYAPASAGLLWQDNKIVTGFTLADNRLTVRTNGQRGNALVAVYDAGGTILWSWHIWCLPNDRPQDDRYTNRAGEQFLVMDRNLGAIGTDLKTRYGLVYTWGRKDPFTSNEVYNAAGRKDRFINHWPTIYTSNESEAKTYDLTYMTRHPTTYVYTGWYAKLYTYYDNALWGDPAPVDTYGWASAKSVYDPCPEGYRLPSRYTWTAFENYVFPGEPYVVGAFDNGYWFQRFRGDTKGTFYPVPVGNDDFRLDRDGVAVMLTGAASEPTSATPYPTVYFKFEINSGWTNFEGGKGKGLVRCVRE</sequence>
<dbReference type="Pfam" id="PF16249">
    <property type="entry name" value="DUF4906"/>
    <property type="match status" value="1"/>
</dbReference>
<evidence type="ECO:0000259" key="2">
    <source>
        <dbReference type="Pfam" id="PF16249"/>
    </source>
</evidence>
<evidence type="ECO:0000313" key="4">
    <source>
        <dbReference type="Proteomes" id="UP000322658"/>
    </source>
</evidence>
<gene>
    <name evidence="3" type="ORF">F2Y07_09740</name>
</gene>
<dbReference type="RefSeq" id="WP_149886016.1">
    <property type="nucleotide sequence ID" value="NZ_DBEXJB010000042.1"/>
</dbReference>
<organism evidence="3 4">
    <name type="scientific">Alistipes shahii</name>
    <dbReference type="NCBI Taxonomy" id="328814"/>
    <lineage>
        <taxon>Bacteria</taxon>
        <taxon>Pseudomonadati</taxon>
        <taxon>Bacteroidota</taxon>
        <taxon>Bacteroidia</taxon>
        <taxon>Bacteroidales</taxon>
        <taxon>Rikenellaceae</taxon>
        <taxon>Alistipes</taxon>
    </lineage>
</organism>
<accession>A0A5B3GMN9</accession>
<dbReference type="AlphaFoldDB" id="A0A5B3GMN9"/>
<keyword evidence="1" id="KW-0732">Signal</keyword>
<protein>
    <submittedName>
        <fullName evidence="3">DUF4906 domain-containing protein</fullName>
    </submittedName>
</protein>